<dbReference type="AlphaFoldDB" id="A0A9W6GNC2"/>
<dbReference type="EMBL" id="BSDY01000010">
    <property type="protein sequence ID" value="GLI56727.1"/>
    <property type="molecule type" value="Genomic_DNA"/>
</dbReference>
<evidence type="ECO:0000313" key="1">
    <source>
        <dbReference type="EMBL" id="GLI56727.1"/>
    </source>
</evidence>
<keyword evidence="2" id="KW-1185">Reference proteome</keyword>
<dbReference type="RefSeq" id="WP_281836051.1">
    <property type="nucleotide sequence ID" value="NZ_BSDY01000010.1"/>
</dbReference>
<reference evidence="1" key="1">
    <citation type="submission" date="2022-12" db="EMBL/GenBank/DDBJ databases">
        <title>Reference genome sequencing for broad-spectrum identification of bacterial and archaeal isolates by mass spectrometry.</title>
        <authorList>
            <person name="Sekiguchi Y."/>
            <person name="Tourlousse D.M."/>
        </authorList>
    </citation>
    <scope>NUCLEOTIDE SEQUENCE</scope>
    <source>
        <strain evidence="1">10succ1</strain>
    </source>
</reference>
<accession>A0A9W6GNC2</accession>
<dbReference type="Proteomes" id="UP001144471">
    <property type="component" value="Unassembled WGS sequence"/>
</dbReference>
<organism evidence="1 2">
    <name type="scientific">Propionigenium maris DSM 9537</name>
    <dbReference type="NCBI Taxonomy" id="1123000"/>
    <lineage>
        <taxon>Bacteria</taxon>
        <taxon>Fusobacteriati</taxon>
        <taxon>Fusobacteriota</taxon>
        <taxon>Fusobacteriia</taxon>
        <taxon>Fusobacteriales</taxon>
        <taxon>Fusobacteriaceae</taxon>
        <taxon>Propionigenium</taxon>
    </lineage>
</organism>
<name>A0A9W6GNC2_9FUSO</name>
<sequence length="167" mass="19297">MKKLILVAVFVLRVTTHSRLLVTDIEGEERIYARNTPQGTRYYPHFRSEKQLAILIEDNKIHYLYPNDRRRRPEYNIRATRGGAIVYEGRSRNNPLHNSREVNGVLRIYTGGNKANHIYTLRNNGNTWLLYRGSSVSNPVARLERQGGRHTPVHLMSALVQAGYLKT</sequence>
<proteinExistence type="predicted"/>
<evidence type="ECO:0000313" key="2">
    <source>
        <dbReference type="Proteomes" id="UP001144471"/>
    </source>
</evidence>
<gene>
    <name evidence="1" type="ORF">PM10SUCC1_22410</name>
</gene>
<comment type="caution">
    <text evidence="1">The sequence shown here is derived from an EMBL/GenBank/DDBJ whole genome shotgun (WGS) entry which is preliminary data.</text>
</comment>
<protein>
    <submittedName>
        <fullName evidence="1">Uncharacterized protein</fullName>
    </submittedName>
</protein>